<feature type="domain" description="MaoC-like" evidence="2">
    <location>
        <begin position="20"/>
        <end position="129"/>
    </location>
</feature>
<dbReference type="CDD" id="cd03450">
    <property type="entry name" value="NodN"/>
    <property type="match status" value="1"/>
</dbReference>
<dbReference type="Gene3D" id="3.10.129.10">
    <property type="entry name" value="Hotdog Thioesterase"/>
    <property type="match status" value="1"/>
</dbReference>
<sequence length="160" mass="17243">MAESRVSTSPRVFTSAADLAAAVGQELGASDWLEVDQQRIDRFADATGDHQWIHVDPVRAAEGPFGSTIAHGYLTLSLLPAFLPQIIRVDGVRMGVNYGVNKVRFPAPVPVGSRLRAHAELAGADETPDGGVQVAMKVTVEREGGDRPVCVAESLSRYYW</sequence>
<name>A0A6G4X346_9ACTN</name>
<comment type="caution">
    <text evidence="3">The sequence shown here is derived from an EMBL/GenBank/DDBJ whole genome shotgun (WGS) entry which is preliminary data.</text>
</comment>
<evidence type="ECO:0000256" key="1">
    <source>
        <dbReference type="ARBA" id="ARBA00005254"/>
    </source>
</evidence>
<gene>
    <name evidence="3" type="ORF">G5C65_22940</name>
</gene>
<evidence type="ECO:0000313" key="3">
    <source>
        <dbReference type="EMBL" id="NGO71164.1"/>
    </source>
</evidence>
<dbReference type="AlphaFoldDB" id="A0A6G4X346"/>
<proteinExistence type="inferred from homology"/>
<protein>
    <submittedName>
        <fullName evidence="3">MaoC family dehydratase</fullName>
    </submittedName>
</protein>
<evidence type="ECO:0000259" key="2">
    <source>
        <dbReference type="Pfam" id="PF01575"/>
    </source>
</evidence>
<evidence type="ECO:0000313" key="4">
    <source>
        <dbReference type="Proteomes" id="UP000477722"/>
    </source>
</evidence>
<dbReference type="Pfam" id="PF01575">
    <property type="entry name" value="MaoC_dehydratas"/>
    <property type="match status" value="1"/>
</dbReference>
<dbReference type="InterPro" id="IPR002539">
    <property type="entry name" value="MaoC-like_dom"/>
</dbReference>
<keyword evidence="4" id="KW-1185">Reference proteome</keyword>
<reference evidence="3 4" key="1">
    <citation type="submission" date="2020-02" db="EMBL/GenBank/DDBJ databases">
        <title>Whole-genome analyses of novel actinobacteria.</title>
        <authorList>
            <person name="Sahin N."/>
            <person name="Tatar D."/>
        </authorList>
    </citation>
    <scope>NUCLEOTIDE SEQUENCE [LARGE SCALE GENOMIC DNA]</scope>
    <source>
        <strain evidence="3 4">SB3404</strain>
    </source>
</reference>
<comment type="similarity">
    <text evidence="1">Belongs to the enoyl-CoA hydratase/isomerase family.</text>
</comment>
<dbReference type="EMBL" id="JAAKZZ010000269">
    <property type="protein sequence ID" value="NGO71164.1"/>
    <property type="molecule type" value="Genomic_DNA"/>
</dbReference>
<dbReference type="InterPro" id="IPR029069">
    <property type="entry name" value="HotDog_dom_sf"/>
</dbReference>
<organism evidence="3 4">
    <name type="scientific">Streptomyces boncukensis</name>
    <dbReference type="NCBI Taxonomy" id="2711219"/>
    <lineage>
        <taxon>Bacteria</taxon>
        <taxon>Bacillati</taxon>
        <taxon>Actinomycetota</taxon>
        <taxon>Actinomycetes</taxon>
        <taxon>Kitasatosporales</taxon>
        <taxon>Streptomycetaceae</taxon>
        <taxon>Streptomyces</taxon>
    </lineage>
</organism>
<accession>A0A6G4X346</accession>
<dbReference type="Proteomes" id="UP000477722">
    <property type="component" value="Unassembled WGS sequence"/>
</dbReference>
<dbReference type="InterPro" id="IPR039375">
    <property type="entry name" value="NodN-like"/>
</dbReference>
<dbReference type="PANTHER" id="PTHR42993:SF1">
    <property type="entry name" value="MAOC-LIKE DEHYDRATASE DOMAIN-CONTAINING PROTEIN"/>
    <property type="match status" value="1"/>
</dbReference>
<dbReference type="PANTHER" id="PTHR42993">
    <property type="entry name" value="MAOC-LIKE DEHYDRATASE DOMAIN-CONTAINING PROTEIN"/>
    <property type="match status" value="1"/>
</dbReference>
<dbReference type="RefSeq" id="WP_165300806.1">
    <property type="nucleotide sequence ID" value="NZ_JAAKZZ010000269.1"/>
</dbReference>
<dbReference type="SUPFAM" id="SSF54637">
    <property type="entry name" value="Thioesterase/thiol ester dehydrase-isomerase"/>
    <property type="match status" value="1"/>
</dbReference>